<protein>
    <submittedName>
        <fullName evidence="1">Uncharacterized protein</fullName>
    </submittedName>
</protein>
<proteinExistence type="predicted"/>
<accession>A0A9D1EJW7</accession>
<reference evidence="1" key="1">
    <citation type="submission" date="2020-10" db="EMBL/GenBank/DDBJ databases">
        <authorList>
            <person name="Gilroy R."/>
        </authorList>
    </citation>
    <scope>NUCLEOTIDE SEQUENCE</scope>
    <source>
        <strain evidence="1">ChiSxjej1B13-7041</strain>
    </source>
</reference>
<dbReference type="Proteomes" id="UP000886841">
    <property type="component" value="Unassembled WGS sequence"/>
</dbReference>
<dbReference type="AlphaFoldDB" id="A0A9D1EJW7"/>
<name>A0A9D1EJW7_9FIRM</name>
<comment type="caution">
    <text evidence="1">The sequence shown here is derived from an EMBL/GenBank/DDBJ whole genome shotgun (WGS) entry which is preliminary data.</text>
</comment>
<dbReference type="EMBL" id="DVHU01000059">
    <property type="protein sequence ID" value="HIR92992.1"/>
    <property type="molecule type" value="Genomic_DNA"/>
</dbReference>
<reference evidence="1" key="2">
    <citation type="journal article" date="2021" name="PeerJ">
        <title>Extensive microbial diversity within the chicken gut microbiome revealed by metagenomics and culture.</title>
        <authorList>
            <person name="Gilroy R."/>
            <person name="Ravi A."/>
            <person name="Getino M."/>
            <person name="Pursley I."/>
            <person name="Horton D.L."/>
            <person name="Alikhan N.F."/>
            <person name="Baker D."/>
            <person name="Gharbi K."/>
            <person name="Hall N."/>
            <person name="Watson M."/>
            <person name="Adriaenssens E.M."/>
            <person name="Foster-Nyarko E."/>
            <person name="Jarju S."/>
            <person name="Secka A."/>
            <person name="Antonio M."/>
            <person name="Oren A."/>
            <person name="Chaudhuri R.R."/>
            <person name="La Ragione R."/>
            <person name="Hildebrand F."/>
            <person name="Pallen M.J."/>
        </authorList>
    </citation>
    <scope>NUCLEOTIDE SEQUENCE</scope>
    <source>
        <strain evidence="1">ChiSxjej1B13-7041</strain>
    </source>
</reference>
<sequence>MSLERTSLEKRVSLAEKNQIGDINLMTDVLNKICGMSLEDYICHFTPDMPYRCAKEIIDLLGIDSYEGAYIPFGEVCRRIRQKCEELPEGLLPDRQLMKVMVYLVPIEQRKKEAM</sequence>
<evidence type="ECO:0000313" key="1">
    <source>
        <dbReference type="EMBL" id="HIR92992.1"/>
    </source>
</evidence>
<organism evidence="1 2">
    <name type="scientific">Candidatus Egerieimonas intestinavium</name>
    <dbReference type="NCBI Taxonomy" id="2840777"/>
    <lineage>
        <taxon>Bacteria</taxon>
        <taxon>Bacillati</taxon>
        <taxon>Bacillota</taxon>
        <taxon>Clostridia</taxon>
        <taxon>Lachnospirales</taxon>
        <taxon>Lachnospiraceae</taxon>
        <taxon>Lachnospiraceae incertae sedis</taxon>
        <taxon>Candidatus Egerieimonas</taxon>
    </lineage>
</organism>
<evidence type="ECO:0000313" key="2">
    <source>
        <dbReference type="Proteomes" id="UP000886841"/>
    </source>
</evidence>
<gene>
    <name evidence="1" type="ORF">IAB98_06200</name>
</gene>